<keyword evidence="2" id="KW-0812">Transmembrane</keyword>
<proteinExistence type="predicted"/>
<evidence type="ECO:0000256" key="1">
    <source>
        <dbReference type="SAM" id="MobiDB-lite"/>
    </source>
</evidence>
<keyword evidence="4" id="KW-1185">Reference proteome</keyword>
<accession>A0A7X5BY16</accession>
<dbReference type="Proteomes" id="UP000558113">
    <property type="component" value="Unassembled WGS sequence"/>
</dbReference>
<evidence type="ECO:0000313" key="3">
    <source>
        <dbReference type="EMBL" id="NBC69016.1"/>
    </source>
</evidence>
<protein>
    <submittedName>
        <fullName evidence="3">Uncharacterized protein</fullName>
    </submittedName>
</protein>
<sequence>MDESAAALEAEWGLETNGEEASPLPSRRRTHPSNKQQVTRWFYRLLIVLFIALLVGLLWWGRQFEYGLNN</sequence>
<name>A0A7X5BY16_9BACL</name>
<evidence type="ECO:0000313" key="4">
    <source>
        <dbReference type="Proteomes" id="UP000558113"/>
    </source>
</evidence>
<comment type="caution">
    <text evidence="3">The sequence shown here is derived from an EMBL/GenBank/DDBJ whole genome shotgun (WGS) entry which is preliminary data.</text>
</comment>
<feature type="transmembrane region" description="Helical" evidence="2">
    <location>
        <begin position="41"/>
        <end position="60"/>
    </location>
</feature>
<keyword evidence="2" id="KW-1133">Transmembrane helix</keyword>
<dbReference type="OrthoDB" id="2622205at2"/>
<keyword evidence="2" id="KW-0472">Membrane</keyword>
<dbReference type="EMBL" id="JAAAMU010000004">
    <property type="protein sequence ID" value="NBC69016.1"/>
    <property type="molecule type" value="Genomic_DNA"/>
</dbReference>
<dbReference type="AlphaFoldDB" id="A0A7X5BY16"/>
<reference evidence="3 4" key="1">
    <citation type="submission" date="2020-01" db="EMBL/GenBank/DDBJ databases">
        <title>Paenibacillus soybeanensis sp. nov. isolated from the nodules of soybean (Glycine max(L.) Merr).</title>
        <authorList>
            <person name="Wang H."/>
        </authorList>
    </citation>
    <scope>NUCLEOTIDE SEQUENCE [LARGE SCALE GENOMIC DNA]</scope>
    <source>
        <strain evidence="3 4">DSM 23054</strain>
    </source>
</reference>
<evidence type="ECO:0000256" key="2">
    <source>
        <dbReference type="SAM" id="Phobius"/>
    </source>
</evidence>
<gene>
    <name evidence="3" type="ORF">GT003_08445</name>
</gene>
<feature type="region of interest" description="Disordered" evidence="1">
    <location>
        <begin position="1"/>
        <end position="35"/>
    </location>
</feature>
<organism evidence="3 4">
    <name type="scientific">Paenibacillus sacheonensis</name>
    <dbReference type="NCBI Taxonomy" id="742054"/>
    <lineage>
        <taxon>Bacteria</taxon>
        <taxon>Bacillati</taxon>
        <taxon>Bacillota</taxon>
        <taxon>Bacilli</taxon>
        <taxon>Bacillales</taxon>
        <taxon>Paenibacillaceae</taxon>
        <taxon>Paenibacillus</taxon>
    </lineage>
</organism>